<dbReference type="KEGG" id="lnu:N7U66_10820"/>
<evidence type="ECO:0000256" key="5">
    <source>
        <dbReference type="ARBA" id="ARBA00022833"/>
    </source>
</evidence>
<dbReference type="AlphaFoldDB" id="A0A9E8MUY2"/>
<organism evidence="8 9">
    <name type="scientific">Lacinutrix neustonica</name>
    <dbReference type="NCBI Taxonomy" id="2980107"/>
    <lineage>
        <taxon>Bacteria</taxon>
        <taxon>Pseudomonadati</taxon>
        <taxon>Bacteroidota</taxon>
        <taxon>Flavobacteriia</taxon>
        <taxon>Flavobacteriales</taxon>
        <taxon>Flavobacteriaceae</taxon>
        <taxon>Lacinutrix</taxon>
    </lineage>
</organism>
<accession>A0A9E8MUY2</accession>
<proteinExistence type="predicted"/>
<keyword evidence="2" id="KW-0645">Protease</keyword>
<keyword evidence="7" id="KW-0732">Signal</keyword>
<dbReference type="Proteomes" id="UP001164705">
    <property type="component" value="Chromosome"/>
</dbReference>
<evidence type="ECO:0000256" key="4">
    <source>
        <dbReference type="ARBA" id="ARBA00022801"/>
    </source>
</evidence>
<sequence length="408" mass="44651">MKKNYFLQLIVFAFAFAFQMGNAQNRLANNEFGSTIQNWLNQNKDSYRLSENDLSSLLVSDAYFSKKTKINHVYINQAYQGIKIHNAVSSVAMRDNAVFYYDNALLSNIASKINTTTPVIDAQSAINSVVTAYNLGPVSNLEVLKSSEGSYLFSKGGVSRVDIPVQLVFQPLENGSIKLAWDLSINTLDNKNWYSVRVDASTGAIIDTNNWILSCNFGDGNHKKHTSHKIKESTGINLFKSESSYMVDGSQYSVYPIPFENPNDGPLTLVSEPANLIASPLGWHDTNGAAGAEFTITRGNNVYAQEDANGDDGFGAAPDGGAALDFDYSASVITTTPSSFQDLSLTNLFYISNIMHDVWYQYGFDEVSGNFQQNNYGNGGAGNDFVVADGQDGSGFNNANFGTPPRWK</sequence>
<gene>
    <name evidence="8" type="ORF">N7U66_10820</name>
</gene>
<keyword evidence="3" id="KW-0479">Metal-binding</keyword>
<dbReference type="EMBL" id="CP113088">
    <property type="protein sequence ID" value="WAC00795.1"/>
    <property type="molecule type" value="Genomic_DNA"/>
</dbReference>
<evidence type="ECO:0000313" key="8">
    <source>
        <dbReference type="EMBL" id="WAC00795.1"/>
    </source>
</evidence>
<evidence type="ECO:0000256" key="2">
    <source>
        <dbReference type="ARBA" id="ARBA00022670"/>
    </source>
</evidence>
<evidence type="ECO:0000256" key="3">
    <source>
        <dbReference type="ARBA" id="ARBA00022723"/>
    </source>
</evidence>
<reference evidence="8" key="1">
    <citation type="submission" date="2022-11" db="EMBL/GenBank/DDBJ databases">
        <title>Lacinutrix neustonica HL-RS19T sp. nov., isolated from the surface microlayer sample of brackish Lake Shihwa.</title>
        <authorList>
            <person name="Choi J.Y."/>
            <person name="Hwang C.Y."/>
        </authorList>
    </citation>
    <scope>NUCLEOTIDE SEQUENCE</scope>
    <source>
        <strain evidence="8">HL-RS19</strain>
    </source>
</reference>
<evidence type="ECO:0000256" key="6">
    <source>
        <dbReference type="ARBA" id="ARBA00023049"/>
    </source>
</evidence>
<dbReference type="InterPro" id="IPR001842">
    <property type="entry name" value="Peptidase_M36"/>
</dbReference>
<dbReference type="InterPro" id="IPR050371">
    <property type="entry name" value="Fungal_virulence_M36"/>
</dbReference>
<evidence type="ECO:0000313" key="9">
    <source>
        <dbReference type="Proteomes" id="UP001164705"/>
    </source>
</evidence>
<dbReference type="RefSeq" id="WP_267675343.1">
    <property type="nucleotide sequence ID" value="NZ_CP113088.1"/>
</dbReference>
<dbReference type="GO" id="GO:0004222">
    <property type="term" value="F:metalloendopeptidase activity"/>
    <property type="evidence" value="ECO:0007669"/>
    <property type="project" value="InterPro"/>
</dbReference>
<dbReference type="GO" id="GO:0005615">
    <property type="term" value="C:extracellular space"/>
    <property type="evidence" value="ECO:0007669"/>
    <property type="project" value="InterPro"/>
</dbReference>
<feature type="chain" id="PRO_5039316480" evidence="7">
    <location>
        <begin position="24"/>
        <end position="408"/>
    </location>
</feature>
<dbReference type="PANTHER" id="PTHR33478">
    <property type="entry name" value="EXTRACELLULAR METALLOPROTEINASE MEP"/>
    <property type="match status" value="1"/>
</dbReference>
<keyword evidence="5" id="KW-0862">Zinc</keyword>
<evidence type="ECO:0000256" key="1">
    <source>
        <dbReference type="ARBA" id="ARBA00001947"/>
    </source>
</evidence>
<dbReference type="SUPFAM" id="SSF55486">
    <property type="entry name" value="Metalloproteases ('zincins'), catalytic domain"/>
    <property type="match status" value="1"/>
</dbReference>
<name>A0A9E8MUY2_9FLAO</name>
<dbReference type="Gene3D" id="3.10.170.10">
    <property type="match status" value="1"/>
</dbReference>
<dbReference type="GO" id="GO:0008270">
    <property type="term" value="F:zinc ion binding"/>
    <property type="evidence" value="ECO:0007669"/>
    <property type="project" value="InterPro"/>
</dbReference>
<dbReference type="Pfam" id="PF02128">
    <property type="entry name" value="Peptidase_M36"/>
    <property type="match status" value="1"/>
</dbReference>
<comment type="cofactor">
    <cofactor evidence="1">
        <name>Zn(2+)</name>
        <dbReference type="ChEBI" id="CHEBI:29105"/>
    </cofactor>
</comment>
<keyword evidence="9" id="KW-1185">Reference proteome</keyword>
<dbReference type="GO" id="GO:0006508">
    <property type="term" value="P:proteolysis"/>
    <property type="evidence" value="ECO:0007669"/>
    <property type="project" value="UniProtKB-KW"/>
</dbReference>
<keyword evidence="6" id="KW-0482">Metalloprotease</keyword>
<feature type="signal peptide" evidence="7">
    <location>
        <begin position="1"/>
        <end position="23"/>
    </location>
</feature>
<evidence type="ECO:0000256" key="7">
    <source>
        <dbReference type="SAM" id="SignalP"/>
    </source>
</evidence>
<keyword evidence="4" id="KW-0378">Hydrolase</keyword>
<protein>
    <submittedName>
        <fullName evidence="8">M36 family metallopeptidase</fullName>
    </submittedName>
</protein>
<dbReference type="PANTHER" id="PTHR33478:SF1">
    <property type="entry name" value="EXTRACELLULAR METALLOPROTEINASE MEP"/>
    <property type="match status" value="1"/>
</dbReference>